<protein>
    <submittedName>
        <fullName evidence="2">Uncharacterized protein</fullName>
    </submittedName>
</protein>
<evidence type="ECO:0000313" key="1">
    <source>
        <dbReference type="EMBL" id="QGZ42470.1"/>
    </source>
</evidence>
<proteinExistence type="predicted"/>
<dbReference type="AlphaFoldDB" id="A0A562PR44"/>
<organism evidence="2 3">
    <name type="scientific">Pseudoduganella flava</name>
    <dbReference type="NCBI Taxonomy" id="871742"/>
    <lineage>
        <taxon>Bacteria</taxon>
        <taxon>Pseudomonadati</taxon>
        <taxon>Pseudomonadota</taxon>
        <taxon>Betaproteobacteria</taxon>
        <taxon>Burkholderiales</taxon>
        <taxon>Oxalobacteraceae</taxon>
        <taxon>Telluria group</taxon>
        <taxon>Pseudoduganella</taxon>
    </lineage>
</organism>
<dbReference type="EMBL" id="VLKW01000005">
    <property type="protein sequence ID" value="TWI46823.1"/>
    <property type="molecule type" value="Genomic_DNA"/>
</dbReference>
<dbReference type="RefSeq" id="WP_145876590.1">
    <property type="nucleotide sequence ID" value="NZ_CP046904.1"/>
</dbReference>
<dbReference type="Proteomes" id="UP000437862">
    <property type="component" value="Chromosome"/>
</dbReference>
<keyword evidence="4" id="KW-1185">Reference proteome</keyword>
<accession>A0A562PR44</accession>
<reference evidence="2 3" key="1">
    <citation type="journal article" date="2015" name="Stand. Genomic Sci.">
        <title>Genomic Encyclopedia of Bacterial and Archaeal Type Strains, Phase III: the genomes of soil and plant-associated and newly described type strains.</title>
        <authorList>
            <person name="Whitman W.B."/>
            <person name="Woyke T."/>
            <person name="Klenk H.P."/>
            <person name="Zhou Y."/>
            <person name="Lilburn T.G."/>
            <person name="Beck B.J."/>
            <person name="De Vos P."/>
            <person name="Vandamme P."/>
            <person name="Eisen J.A."/>
            <person name="Garrity G."/>
            <person name="Hugenholtz P."/>
            <person name="Kyrpides N.C."/>
        </authorList>
    </citation>
    <scope>NUCLEOTIDE SEQUENCE [LARGE SCALE GENOMIC DNA]</scope>
    <source>
        <strain evidence="2 3">CGMCC 1.10685</strain>
    </source>
</reference>
<dbReference type="OrthoDB" id="9980908at2"/>
<reference evidence="1 4" key="3">
    <citation type="submission" date="2019-12" db="EMBL/GenBank/DDBJ databases">
        <title>Draft Genome Sequences of Six Type Strains of the Genus Massilia.</title>
        <authorList>
            <person name="Miess H."/>
            <person name="Frediansyah A."/>
            <person name="Goeker M."/>
            <person name="Gross H."/>
        </authorList>
    </citation>
    <scope>NUCLEOTIDE SEQUENCE [LARGE SCALE GENOMIC DNA]</scope>
    <source>
        <strain evidence="1 4">DSM 26639</strain>
    </source>
</reference>
<dbReference type="EMBL" id="CP046904">
    <property type="protein sequence ID" value="QGZ42470.1"/>
    <property type="molecule type" value="Genomic_DNA"/>
</dbReference>
<evidence type="ECO:0000313" key="3">
    <source>
        <dbReference type="Proteomes" id="UP000315112"/>
    </source>
</evidence>
<dbReference type="Proteomes" id="UP000315112">
    <property type="component" value="Unassembled WGS sequence"/>
</dbReference>
<gene>
    <name evidence="1" type="ORF">GO485_27845</name>
    <name evidence="2" type="ORF">IP92_03186</name>
</gene>
<reference evidence="2" key="2">
    <citation type="submission" date="2019-07" db="EMBL/GenBank/DDBJ databases">
        <authorList>
            <person name="Whitman W."/>
            <person name="Huntemann M."/>
            <person name="Clum A."/>
            <person name="Pillay M."/>
            <person name="Palaniappan K."/>
            <person name="Varghese N."/>
            <person name="Mikhailova N."/>
            <person name="Stamatis D."/>
            <person name="Reddy T."/>
            <person name="Daum C."/>
            <person name="Shapiro N."/>
            <person name="Ivanova N."/>
            <person name="Kyrpides N."/>
            <person name="Woyke T."/>
        </authorList>
    </citation>
    <scope>NUCLEOTIDE SEQUENCE</scope>
    <source>
        <strain evidence="2">CGMCC 1.10685</strain>
    </source>
</reference>
<evidence type="ECO:0000313" key="4">
    <source>
        <dbReference type="Proteomes" id="UP000437862"/>
    </source>
</evidence>
<name>A0A562PR44_9BURK</name>
<evidence type="ECO:0000313" key="2">
    <source>
        <dbReference type="EMBL" id="TWI46823.1"/>
    </source>
</evidence>
<sequence>MNRALHPYLLGTAAAVTVVLAALAGWALFGPRTPPPRAAADQTAQPAAARIERYGRALQDGMAGMKYVATEEQLARPRQGYRVTFETADASLLKARDDAANAARQAAWQQRFCTDELRGEMRARQVNVVTGRVVDGGGRTQYVADCVAGQPAPQSGPGGPLL</sequence>